<evidence type="ECO:0000313" key="4">
    <source>
        <dbReference type="Proteomes" id="UP000198661"/>
    </source>
</evidence>
<dbReference type="InterPro" id="IPR036465">
    <property type="entry name" value="vWFA_dom_sf"/>
</dbReference>
<dbReference type="CDD" id="cd00198">
    <property type="entry name" value="vWFA"/>
    <property type="match status" value="1"/>
</dbReference>
<dbReference type="OrthoDB" id="9778037at2"/>
<evidence type="ECO:0000259" key="2">
    <source>
        <dbReference type="Pfam" id="PF01882"/>
    </source>
</evidence>
<dbReference type="SUPFAM" id="SSF53300">
    <property type="entry name" value="vWA-like"/>
    <property type="match status" value="1"/>
</dbReference>
<dbReference type="STRING" id="201973.SAMN04488025_11728"/>
<dbReference type="AlphaFoldDB" id="A0A1I2PBU3"/>
<keyword evidence="1" id="KW-0812">Transmembrane</keyword>
<dbReference type="RefSeq" id="WP_092038695.1">
    <property type="nucleotide sequence ID" value="NZ_FOOK01000017.1"/>
</dbReference>
<sequence length="453" mass="51905">MTSSRKSSVRSRFRDNAWLPGPLMIALLTAGIGIILLGAWMNRGMLFFSLYNGCILLLALIDAAFLRGVSRLTVRRKSGSVWELGMDHPVRVEVFNPLPFALQLEIRDDYPEGFRIDRRTMKVSVPPGETAEAVYSARPHRRGRHRFDRIHLRAMGPLRLVIRQRGFNAQEEAVVYPPLTEVRRIRGGVYRKALVLSGSHPRRSWERGSDFSHTREYVPDDEPRMINWTSSARRGRLVTNVYQPEQGQLIAILLDSGRVMGIREKGQTRLDRSLEAALALSAISLERGDQVSLLAFSNRIKRWVPPGKGADHLERLIRASFDLEPDLSESDYRTALETLAFRQKRRSLVVLFTDADNLIFSDELMQYLAVLKRRHLILTVTIQDPFLKGQAESWPVREEEVFRKAVAKELEREREERLSRLRRQGILVLDSPSDRLAPAVIHSYLEVKNRSAL</sequence>
<keyword evidence="4" id="KW-1185">Reference proteome</keyword>
<evidence type="ECO:0000313" key="3">
    <source>
        <dbReference type="EMBL" id="SFG13564.1"/>
    </source>
</evidence>
<dbReference type="PANTHER" id="PTHR33608">
    <property type="entry name" value="BLL2464 PROTEIN"/>
    <property type="match status" value="1"/>
</dbReference>
<dbReference type="Gene3D" id="3.40.50.410">
    <property type="entry name" value="von Willebrand factor, type A domain"/>
    <property type="match status" value="1"/>
</dbReference>
<keyword evidence="1" id="KW-1133">Transmembrane helix</keyword>
<organism evidence="3 4">
    <name type="scientific">Planifilum fulgidum</name>
    <dbReference type="NCBI Taxonomy" id="201973"/>
    <lineage>
        <taxon>Bacteria</taxon>
        <taxon>Bacillati</taxon>
        <taxon>Bacillota</taxon>
        <taxon>Bacilli</taxon>
        <taxon>Bacillales</taxon>
        <taxon>Thermoactinomycetaceae</taxon>
        <taxon>Planifilum</taxon>
    </lineage>
</organism>
<gene>
    <name evidence="3" type="ORF">SAMN04488025_11728</name>
</gene>
<feature type="transmembrane region" description="Helical" evidence="1">
    <location>
        <begin position="21"/>
        <end position="40"/>
    </location>
</feature>
<dbReference type="EMBL" id="FOOK01000017">
    <property type="protein sequence ID" value="SFG13564.1"/>
    <property type="molecule type" value="Genomic_DNA"/>
</dbReference>
<reference evidence="3 4" key="1">
    <citation type="submission" date="2016-10" db="EMBL/GenBank/DDBJ databases">
        <authorList>
            <person name="de Groot N.N."/>
        </authorList>
    </citation>
    <scope>NUCLEOTIDE SEQUENCE [LARGE SCALE GENOMIC DNA]</scope>
    <source>
        <strain evidence="3 4">DSM 44945</strain>
    </source>
</reference>
<dbReference type="Proteomes" id="UP000198661">
    <property type="component" value="Unassembled WGS sequence"/>
</dbReference>
<accession>A0A1I2PBU3</accession>
<feature type="domain" description="DUF58" evidence="2">
    <location>
        <begin position="214"/>
        <end position="385"/>
    </location>
</feature>
<dbReference type="InterPro" id="IPR002881">
    <property type="entry name" value="DUF58"/>
</dbReference>
<feature type="transmembrane region" description="Helical" evidence="1">
    <location>
        <begin position="46"/>
        <end position="66"/>
    </location>
</feature>
<keyword evidence="1" id="KW-0472">Membrane</keyword>
<dbReference type="Pfam" id="PF01882">
    <property type="entry name" value="DUF58"/>
    <property type="match status" value="1"/>
</dbReference>
<name>A0A1I2PBU3_9BACL</name>
<dbReference type="PANTHER" id="PTHR33608:SF3">
    <property type="entry name" value="SLR2013 PROTEIN"/>
    <property type="match status" value="1"/>
</dbReference>
<proteinExistence type="predicted"/>
<evidence type="ECO:0000256" key="1">
    <source>
        <dbReference type="SAM" id="Phobius"/>
    </source>
</evidence>
<protein>
    <submittedName>
        <fullName evidence="3">Uncharacterized conserved protein, DUF58 family, contains vWF domain</fullName>
    </submittedName>
</protein>